<feature type="compositionally biased region" description="Polar residues" evidence="1">
    <location>
        <begin position="501"/>
        <end position="517"/>
    </location>
</feature>
<accession>G7DX12</accession>
<dbReference type="InParanoid" id="G7DX12"/>
<gene>
    <name evidence="3" type="primary">Mo01764</name>
    <name evidence="3" type="ORF">E5Q_01764</name>
</gene>
<dbReference type="Pfam" id="PF09996">
    <property type="entry name" value="DUF2237"/>
    <property type="match status" value="1"/>
</dbReference>
<dbReference type="HOGENOM" id="CLU_520824_0_0_1"/>
<dbReference type="Gene3D" id="3.30.56.110">
    <property type="entry name" value="Protein of unknown function DUF2237"/>
    <property type="match status" value="1"/>
</dbReference>
<keyword evidence="2" id="KW-0472">Membrane</keyword>
<dbReference type="eggNOG" id="ENOG502S62R">
    <property type="taxonomic scope" value="Eukaryota"/>
</dbReference>
<dbReference type="RefSeq" id="XP_014566655.1">
    <property type="nucleotide sequence ID" value="XM_014711169.1"/>
</dbReference>
<protein>
    <submittedName>
        <fullName evidence="3">Uncharacterized protein</fullName>
    </submittedName>
</protein>
<feature type="region of interest" description="Disordered" evidence="1">
    <location>
        <begin position="333"/>
        <end position="361"/>
    </location>
</feature>
<feature type="compositionally biased region" description="Polar residues" evidence="1">
    <location>
        <begin position="415"/>
        <end position="433"/>
    </location>
</feature>
<dbReference type="OrthoDB" id="1517790at2759"/>
<feature type="region of interest" description="Disordered" evidence="1">
    <location>
        <begin position="293"/>
        <end position="317"/>
    </location>
</feature>
<evidence type="ECO:0000256" key="1">
    <source>
        <dbReference type="SAM" id="MobiDB-lite"/>
    </source>
</evidence>
<keyword evidence="2" id="KW-0812">Transmembrane</keyword>
<keyword evidence="2" id="KW-1133">Transmembrane helix</keyword>
<dbReference type="Proteomes" id="UP000009131">
    <property type="component" value="Unassembled WGS sequence"/>
</dbReference>
<dbReference type="STRING" id="764103.G7DX12"/>
<feature type="transmembrane region" description="Helical" evidence="2">
    <location>
        <begin position="166"/>
        <end position="187"/>
    </location>
</feature>
<proteinExistence type="predicted"/>
<feature type="region of interest" description="Disordered" evidence="1">
    <location>
        <begin position="454"/>
        <end position="523"/>
    </location>
</feature>
<sequence length="523" mass="57504">MAGKQALNVYGQQLAKCSVDPKLTTGFYRDGFCNTGPEDRGKHTVAAIVSDEWLQFSKKRGNDLTQAFPPMFPGLKDGCRWCLCQDRFKEALDAFRDQTDGSLSERVVPKVVLAATHKKALETISLPDLEMYAIDKLVRSLRLSVSPMEVVRSPHQLGHVLTRSQIGVLLVGMVGLLLTLGLVMSCLRARAASRLKDLEASSGHALSRTKTCGLDGPDRMTFRQRLGFGRPVQAQETYHDDLKAWTEATKLPRSLSRATQLQASFVQLDRHMQERARQKSDDELLDMASDVDSPRFAPGFAPTRASQGESMLDLGSPPPYPFHFTAVTRHASMQDLSQHQTKSSRMHKSRSEGSLQHPARQSQLFITASGGRKYSQSSQLHRGTRTLRQSLAGEPHSGKKVQSQVHYAGGAPLRRTQSVTRGLSSQSDPSELTNELATSIKASKSMADLSLGHPRPVASHRRVSGHHVPAEPANIRKSRSCQSLRMPPRSQSAGSHARLSASVSPTHLHSTQASFLTPTIEED</sequence>
<reference evidence="3 4" key="2">
    <citation type="journal article" date="2012" name="Open Biol.">
        <title>Characteristics of nucleosomes and linker DNA regions on the genome of the basidiomycete Mixia osmundae revealed by mono- and dinucleosome mapping.</title>
        <authorList>
            <person name="Nishida H."/>
            <person name="Kondo S."/>
            <person name="Matsumoto T."/>
            <person name="Suzuki Y."/>
            <person name="Yoshikawa H."/>
            <person name="Taylor T.D."/>
            <person name="Sugiyama J."/>
        </authorList>
    </citation>
    <scope>NUCLEOTIDE SEQUENCE [LARGE SCALE GENOMIC DNA]</scope>
    <source>
        <strain evidence="4">CBS 9802 / IAM 14324 / JCM 22182 / KY 12970</strain>
    </source>
</reference>
<evidence type="ECO:0000313" key="3">
    <source>
        <dbReference type="EMBL" id="GAA95109.1"/>
    </source>
</evidence>
<reference evidence="3 4" key="1">
    <citation type="journal article" date="2011" name="J. Gen. Appl. Microbiol.">
        <title>Draft genome sequencing of the enigmatic basidiomycete Mixia osmundae.</title>
        <authorList>
            <person name="Nishida H."/>
            <person name="Nagatsuka Y."/>
            <person name="Sugiyama J."/>
        </authorList>
    </citation>
    <scope>NUCLEOTIDE SEQUENCE [LARGE SCALE GENOMIC DNA]</scope>
    <source>
        <strain evidence="4">CBS 9802 / IAM 14324 / JCM 22182 / KY 12970</strain>
    </source>
</reference>
<dbReference type="PANTHER" id="PTHR37466:SF1">
    <property type="entry name" value="SLR1628 PROTEIN"/>
    <property type="match status" value="1"/>
</dbReference>
<evidence type="ECO:0000313" key="4">
    <source>
        <dbReference type="Proteomes" id="UP000009131"/>
    </source>
</evidence>
<feature type="region of interest" description="Disordered" evidence="1">
    <location>
        <begin position="411"/>
        <end position="433"/>
    </location>
</feature>
<comment type="caution">
    <text evidence="3">The sequence shown here is derived from an EMBL/GenBank/DDBJ whole genome shotgun (WGS) entry which is preliminary data.</text>
</comment>
<dbReference type="AlphaFoldDB" id="G7DX12"/>
<keyword evidence="4" id="KW-1185">Reference proteome</keyword>
<organism evidence="3 4">
    <name type="scientific">Mixia osmundae (strain CBS 9802 / IAM 14324 / JCM 22182 / KY 12970)</name>
    <dbReference type="NCBI Taxonomy" id="764103"/>
    <lineage>
        <taxon>Eukaryota</taxon>
        <taxon>Fungi</taxon>
        <taxon>Dikarya</taxon>
        <taxon>Basidiomycota</taxon>
        <taxon>Pucciniomycotina</taxon>
        <taxon>Mixiomycetes</taxon>
        <taxon>Mixiales</taxon>
        <taxon>Mixiaceae</taxon>
        <taxon>Mixia</taxon>
    </lineage>
</organism>
<name>G7DX12_MIXOS</name>
<dbReference type="EMBL" id="BABT02000054">
    <property type="protein sequence ID" value="GAA95109.1"/>
    <property type="molecule type" value="Genomic_DNA"/>
</dbReference>
<dbReference type="InterPro" id="IPR018714">
    <property type="entry name" value="DUF2237"/>
</dbReference>
<dbReference type="PANTHER" id="PTHR37466">
    <property type="entry name" value="SLR1628 PROTEIN"/>
    <property type="match status" value="1"/>
</dbReference>
<evidence type="ECO:0000256" key="2">
    <source>
        <dbReference type="SAM" id="Phobius"/>
    </source>
</evidence>